<evidence type="ECO:0000256" key="5">
    <source>
        <dbReference type="ARBA" id="ARBA00022989"/>
    </source>
</evidence>
<dbReference type="InterPro" id="IPR035906">
    <property type="entry name" value="MetI-like_sf"/>
</dbReference>
<evidence type="ECO:0000256" key="1">
    <source>
        <dbReference type="ARBA" id="ARBA00004651"/>
    </source>
</evidence>
<dbReference type="Pfam" id="PF00528">
    <property type="entry name" value="BPD_transp_1"/>
    <property type="match status" value="1"/>
</dbReference>
<dbReference type="STRING" id="1796616.A4V09_01320"/>
<keyword evidence="3" id="KW-1003">Cell membrane</keyword>
<organism evidence="9 10">
    <name type="scientific">Blautia pseudococcoides</name>
    <dbReference type="NCBI Taxonomy" id="1796616"/>
    <lineage>
        <taxon>Bacteria</taxon>
        <taxon>Bacillati</taxon>
        <taxon>Bacillota</taxon>
        <taxon>Clostridia</taxon>
        <taxon>Lachnospirales</taxon>
        <taxon>Lachnospiraceae</taxon>
        <taxon>Blautia</taxon>
    </lineage>
</organism>
<dbReference type="GO" id="GO:0005886">
    <property type="term" value="C:plasma membrane"/>
    <property type="evidence" value="ECO:0007669"/>
    <property type="project" value="UniProtKB-SubCell"/>
</dbReference>
<gene>
    <name evidence="9" type="ORF">A4V09_01320</name>
</gene>
<dbReference type="AlphaFoldDB" id="A0A1C7I686"/>
<dbReference type="Proteomes" id="UP000092574">
    <property type="component" value="Chromosome"/>
</dbReference>
<dbReference type="Gene3D" id="1.10.3720.10">
    <property type="entry name" value="MetI-like"/>
    <property type="match status" value="1"/>
</dbReference>
<feature type="transmembrane region" description="Helical" evidence="7">
    <location>
        <begin position="274"/>
        <end position="294"/>
    </location>
</feature>
<dbReference type="PANTHER" id="PTHR30193:SF37">
    <property type="entry name" value="INNER MEMBRANE ABC TRANSPORTER PERMEASE PROTEIN YCJO"/>
    <property type="match status" value="1"/>
</dbReference>
<reference evidence="9" key="1">
    <citation type="submission" date="2017-04" db="EMBL/GenBank/DDBJ databases">
        <title>Complete Genome Sequences of Twelve Strains of a Stable Defined Moderately Diverse Mouse Microbiota 2 (sDMDMm2).</title>
        <authorList>
            <person name="Uchimura Y."/>
            <person name="Wyss M."/>
            <person name="Brugiroux S."/>
            <person name="Limenitakis J.P."/>
            <person name="Stecher B."/>
            <person name="McCoy K.D."/>
            <person name="Macpherson A.J."/>
        </authorList>
    </citation>
    <scope>NUCLEOTIDE SEQUENCE</scope>
    <source>
        <strain evidence="9">YL58</strain>
    </source>
</reference>
<dbReference type="EMBL" id="CP015405">
    <property type="protein sequence ID" value="ANU74518.1"/>
    <property type="molecule type" value="Genomic_DNA"/>
</dbReference>
<keyword evidence="10" id="KW-1185">Reference proteome</keyword>
<dbReference type="OrthoDB" id="1936922at2"/>
<evidence type="ECO:0000256" key="4">
    <source>
        <dbReference type="ARBA" id="ARBA00022692"/>
    </source>
</evidence>
<feature type="transmembrane region" description="Helical" evidence="7">
    <location>
        <begin position="222"/>
        <end position="242"/>
    </location>
</feature>
<feature type="domain" description="ABC transmembrane type-1" evidence="8">
    <location>
        <begin position="81"/>
        <end position="295"/>
    </location>
</feature>
<comment type="subcellular location">
    <subcellularLocation>
        <location evidence="1 7">Cell membrane</location>
        <topology evidence="1 7">Multi-pass membrane protein</topology>
    </subcellularLocation>
</comment>
<evidence type="ECO:0000313" key="9">
    <source>
        <dbReference type="EMBL" id="ANU74518.1"/>
    </source>
</evidence>
<evidence type="ECO:0000259" key="8">
    <source>
        <dbReference type="PROSITE" id="PS50928"/>
    </source>
</evidence>
<keyword evidence="4 7" id="KW-0812">Transmembrane</keyword>
<dbReference type="PROSITE" id="PS50928">
    <property type="entry name" value="ABC_TM1"/>
    <property type="match status" value="1"/>
</dbReference>
<evidence type="ECO:0000313" key="10">
    <source>
        <dbReference type="Proteomes" id="UP000092574"/>
    </source>
</evidence>
<evidence type="ECO:0000256" key="6">
    <source>
        <dbReference type="ARBA" id="ARBA00023136"/>
    </source>
</evidence>
<feature type="transmembrane region" description="Helical" evidence="7">
    <location>
        <begin position="168"/>
        <end position="191"/>
    </location>
</feature>
<keyword evidence="5 7" id="KW-1133">Transmembrane helix</keyword>
<sequence length="308" mass="34675">MSKEKTVVSTYEKRRKRKEARAAYMFVAPTVIFFTAFVAVPIIMTVFVLSFSSYDLLSPMKFVGLDNFKQLVSDPDVKVVLLNTLKFILIIAPVHIIIGLLLAAAVTSVKSWFFRGAFRVAFYFPLVVTTASVAIVWGYLYDTNFGVFNYFLSSAGAPAIPWLTDPSWSLAAVALFSAWKFIGNAFLYYLIGLQNIPDSYIEAASIDGANGIQIFFRIKLPMLTPTLFFVITTTLINCFQMFDEPFFLTKGGPGVSSQTIAMHIYRKGFNEYHFGYASTLGLILFVIVLIVTFIQFSTQKKWVSYDME</sequence>
<dbReference type="SUPFAM" id="SSF161098">
    <property type="entry name" value="MetI-like"/>
    <property type="match status" value="1"/>
</dbReference>
<feature type="transmembrane region" description="Helical" evidence="7">
    <location>
        <begin position="23"/>
        <end position="51"/>
    </location>
</feature>
<feature type="transmembrane region" description="Helical" evidence="7">
    <location>
        <begin position="87"/>
        <end position="108"/>
    </location>
</feature>
<evidence type="ECO:0000256" key="3">
    <source>
        <dbReference type="ARBA" id="ARBA00022475"/>
    </source>
</evidence>
<accession>A0A1C7I686</accession>
<protein>
    <submittedName>
        <fullName evidence="9">Sugar ABC transporter permease</fullName>
    </submittedName>
</protein>
<dbReference type="InterPro" id="IPR051393">
    <property type="entry name" value="ABC_transporter_permease"/>
</dbReference>
<evidence type="ECO:0000256" key="7">
    <source>
        <dbReference type="RuleBase" id="RU363032"/>
    </source>
</evidence>
<comment type="similarity">
    <text evidence="7">Belongs to the binding-protein-dependent transport system permease family.</text>
</comment>
<dbReference type="InterPro" id="IPR000515">
    <property type="entry name" value="MetI-like"/>
</dbReference>
<dbReference type="GO" id="GO:0055085">
    <property type="term" value="P:transmembrane transport"/>
    <property type="evidence" value="ECO:0007669"/>
    <property type="project" value="InterPro"/>
</dbReference>
<evidence type="ECO:0000256" key="2">
    <source>
        <dbReference type="ARBA" id="ARBA00022448"/>
    </source>
</evidence>
<proteinExistence type="inferred from homology"/>
<feature type="transmembrane region" description="Helical" evidence="7">
    <location>
        <begin position="120"/>
        <end position="140"/>
    </location>
</feature>
<keyword evidence="6 7" id="KW-0472">Membrane</keyword>
<dbReference type="PANTHER" id="PTHR30193">
    <property type="entry name" value="ABC TRANSPORTER PERMEASE PROTEIN"/>
    <property type="match status" value="1"/>
</dbReference>
<name>A0A1C7I686_9FIRM</name>
<dbReference type="CDD" id="cd06261">
    <property type="entry name" value="TM_PBP2"/>
    <property type="match status" value="1"/>
</dbReference>
<keyword evidence="2 7" id="KW-0813">Transport</keyword>
<dbReference type="KEGG" id="byl:A4V09_01320"/>